<dbReference type="EMBL" id="OVEO01000007">
    <property type="protein sequence ID" value="SPQ97202.1"/>
    <property type="molecule type" value="Genomic_DNA"/>
</dbReference>
<protein>
    <recommendedName>
        <fullName evidence="3">Arginine deiminase</fullName>
    </recommendedName>
</protein>
<dbReference type="GO" id="GO:0019546">
    <property type="term" value="P:L-arginine deiminase pathway"/>
    <property type="evidence" value="ECO:0007669"/>
    <property type="project" value="TreeGrafter"/>
</dbReference>
<dbReference type="PANTHER" id="PTHR47271:SF2">
    <property type="entry name" value="ARGININE DEIMINASE"/>
    <property type="match status" value="1"/>
</dbReference>
<organism evidence="1 2">
    <name type="scientific">Plasmodiophora brassicae</name>
    <name type="common">Clubroot disease agent</name>
    <dbReference type="NCBI Taxonomy" id="37360"/>
    <lineage>
        <taxon>Eukaryota</taxon>
        <taxon>Sar</taxon>
        <taxon>Rhizaria</taxon>
        <taxon>Endomyxa</taxon>
        <taxon>Phytomyxea</taxon>
        <taxon>Plasmodiophorida</taxon>
        <taxon>Plasmodiophoridae</taxon>
        <taxon>Plasmodiophora</taxon>
    </lineage>
</organism>
<dbReference type="AlphaFoldDB" id="A0A3P3YAL8"/>
<keyword evidence="1" id="KW-0496">Mitochondrion</keyword>
<proteinExistence type="predicted"/>
<dbReference type="Gene3D" id="3.75.10.10">
    <property type="entry name" value="L-arginine/glycine Amidinotransferase, Chain A"/>
    <property type="match status" value="1"/>
</dbReference>
<accession>A0A3P3YAL8</accession>
<evidence type="ECO:0008006" key="3">
    <source>
        <dbReference type="Google" id="ProtNLM"/>
    </source>
</evidence>
<reference evidence="1 2" key="1">
    <citation type="submission" date="2018-03" db="EMBL/GenBank/DDBJ databases">
        <authorList>
            <person name="Fogelqvist J."/>
        </authorList>
    </citation>
    <scope>NUCLEOTIDE SEQUENCE [LARGE SCALE GENOMIC DNA]</scope>
</reference>
<dbReference type="SUPFAM" id="SSF55909">
    <property type="entry name" value="Pentein"/>
    <property type="match status" value="1"/>
</dbReference>
<gene>
    <name evidence="1" type="ORF">PLBR_LOCUS4417</name>
</gene>
<evidence type="ECO:0000313" key="2">
    <source>
        <dbReference type="Proteomes" id="UP000290189"/>
    </source>
</evidence>
<sequence length="953" mass="105496">MKSKITNGSPISTGMRWRRRGYLHHSSQTSPGTLTYPYSTWIGSNGTSIRPPNSRISNSIYFRSQLHNTIHCTESHGSTRETILADRRTCSRSRAGRREDGVSLYLCRFLTLRTVYVTAALDIDNGFRECVSQNKVFTPCGASVFGGAPSRGSRWHRDTRVAAVRAGHSVVCRMTMEDRRPSSSSSSSCTGALCNGKVDSECGDINLKSIMGEGVDGHDGIVVYQAHENDEAVMCVVQEPNSAANFLGNLHPCGKLHEQPFDLESARTEHQCFVRAMESFGVKVVKVEDVLSQHCFKGEKFDMKKRMRLEDLALKQLTYRLSPKCDASSLTREEAFYLSDEYKLECIERMNASQLVQVILTCPTVTLDRSHRDTTMIAVEHSMNPLGNLIFTRDQQITTKKGIVMANMAAKQRAGEVDLMVEVMENLGAPVIGRITSPATLEGGDFFMAGDTCFVGTGLRTNSLAITQLLEGDLVGCDYVVEVRDMFDRSQDRMHLDCCFNIVGDDLVLLTETIDNPRSLTRRLVTEYTRDPATSRYAMTRSDVEFSTYLRARSFHIQSIPEPYQLLYGINCLNLGNSNLIMMHRESARLLARNPHFKGTINVVDYRNVSSMYGSLHCTSQVVRRRSSHGKSARLPYSIKSCSPLPVLKDERPAAVLFVPEDAALIFRDCGSRGEDLKNLKARDVQVMVLKEVSALHLMLQALNMGHIHVIGREESYFKSNEHRISPSAFVSTFNSQLVLFSCCSALQSKAVTSCLSYAFTELPIQCPVKALRGGLDLVIFQNDGFISSAFKGNDVLESWASDVGMKLVFIDLVQGVDLPLVRLLFICTGVVLVRRRMLADGAVDVIKRRLPDHAVVDVDDDCLGMVEMTTRKGDQVLVASDGVLSRLPPHAVDALQRTHAGRIVECDLATCESIGIGGVRDLLVPLRSWPARPAPSMLPSKPAMPGTLSNAA</sequence>
<name>A0A3P3YAL8_PLABS</name>
<dbReference type="Pfam" id="PF02274">
    <property type="entry name" value="ADI"/>
    <property type="match status" value="1"/>
</dbReference>
<geneLocation type="mitochondrion" evidence="1"/>
<dbReference type="GO" id="GO:0016990">
    <property type="term" value="F:arginine deiminase activity"/>
    <property type="evidence" value="ECO:0007669"/>
    <property type="project" value="TreeGrafter"/>
</dbReference>
<dbReference type="Proteomes" id="UP000290189">
    <property type="component" value="Unassembled WGS sequence"/>
</dbReference>
<dbReference type="PANTHER" id="PTHR47271">
    <property type="entry name" value="ARGININE DEIMINASE"/>
    <property type="match status" value="1"/>
</dbReference>
<evidence type="ECO:0000313" key="1">
    <source>
        <dbReference type="EMBL" id="SPQ97202.1"/>
    </source>
</evidence>